<dbReference type="Proteomes" id="UP001232019">
    <property type="component" value="Chromosome"/>
</dbReference>
<accession>A0AA49GFU5</accession>
<organism evidence="1">
    <name type="scientific">Marivirga arenosa</name>
    <dbReference type="NCBI Taxonomy" id="3059076"/>
    <lineage>
        <taxon>Bacteria</taxon>
        <taxon>Pseudomonadati</taxon>
        <taxon>Bacteroidota</taxon>
        <taxon>Cytophagia</taxon>
        <taxon>Cytophagales</taxon>
        <taxon>Marivirgaceae</taxon>
        <taxon>Marivirga</taxon>
    </lineage>
</organism>
<dbReference type="EMBL" id="CP129968">
    <property type="protein sequence ID" value="WKK80467.2"/>
    <property type="molecule type" value="Genomic_DNA"/>
</dbReference>
<dbReference type="InterPro" id="IPR013406">
    <property type="entry name" value="CHP02574_addiction_mod"/>
</dbReference>
<dbReference type="KEGG" id="marp:QYS47_25520"/>
<dbReference type="AlphaFoldDB" id="A0AA49GFU5"/>
<reference evidence="1" key="1">
    <citation type="submission" date="2023-08" db="EMBL/GenBank/DDBJ databases">
        <title>Comparative genomics and taxonomic characterization of three novel marine species of genus Marivirga.</title>
        <authorList>
            <person name="Muhammad N."/>
            <person name="Kim S.-G."/>
        </authorList>
    </citation>
    <scope>NUCLEOTIDE SEQUENCE</scope>
    <source>
        <strain evidence="1">BKB1-2</strain>
    </source>
</reference>
<gene>
    <name evidence="1" type="ORF">QYS47_25520</name>
</gene>
<dbReference type="RefSeq" id="WP_322346100.1">
    <property type="nucleotide sequence ID" value="NZ_CP129968.2"/>
</dbReference>
<sequence>MGTAQIRELLHEYINQADERLINLMYAMVQANLKEEDYGLSEAHKKVLDERLAAYQTDPSEGSSWEEVKNRIRNQL</sequence>
<dbReference type="Pfam" id="PF09720">
    <property type="entry name" value="Unstab_antitox"/>
    <property type="match status" value="1"/>
</dbReference>
<proteinExistence type="predicted"/>
<dbReference type="NCBIfam" id="TIGR02574">
    <property type="entry name" value="stabl_TIGR02574"/>
    <property type="match status" value="1"/>
</dbReference>
<evidence type="ECO:0000313" key="1">
    <source>
        <dbReference type="EMBL" id="WKK80467.2"/>
    </source>
</evidence>
<name>A0AA49GFU5_9BACT</name>
<protein>
    <submittedName>
        <fullName evidence="1">Addiction module protein</fullName>
    </submittedName>
</protein>